<protein>
    <submittedName>
        <fullName evidence="2">DUF397 domain-containing protein</fullName>
    </submittedName>
</protein>
<evidence type="ECO:0000313" key="2">
    <source>
        <dbReference type="EMBL" id="MFC7382772.1"/>
    </source>
</evidence>
<sequence>MDLSHALWRKSSRSGDNGGHCVEVASNLAGEDAIAVRDSKNPDGPALVVASGEWSTFVNTLKAGRVVLGPIMAAAPATTAFRRAPGRT</sequence>
<organism evidence="2 3">
    <name type="scientific">Sphaerisporangium rhizosphaerae</name>
    <dbReference type="NCBI Taxonomy" id="2269375"/>
    <lineage>
        <taxon>Bacteria</taxon>
        <taxon>Bacillati</taxon>
        <taxon>Actinomycetota</taxon>
        <taxon>Actinomycetes</taxon>
        <taxon>Streptosporangiales</taxon>
        <taxon>Streptosporangiaceae</taxon>
        <taxon>Sphaerisporangium</taxon>
    </lineage>
</organism>
<evidence type="ECO:0000259" key="1">
    <source>
        <dbReference type="Pfam" id="PF04149"/>
    </source>
</evidence>
<gene>
    <name evidence="2" type="ORF">ACFQSB_11195</name>
</gene>
<proteinExistence type="predicted"/>
<dbReference type="Pfam" id="PF04149">
    <property type="entry name" value="DUF397"/>
    <property type="match status" value="1"/>
</dbReference>
<evidence type="ECO:0000313" key="3">
    <source>
        <dbReference type="Proteomes" id="UP001596496"/>
    </source>
</evidence>
<name>A0ABW2NZF5_9ACTN</name>
<feature type="domain" description="DUF397" evidence="1">
    <location>
        <begin position="8"/>
        <end position="62"/>
    </location>
</feature>
<reference evidence="3" key="1">
    <citation type="journal article" date="2019" name="Int. J. Syst. Evol. Microbiol.">
        <title>The Global Catalogue of Microorganisms (GCM) 10K type strain sequencing project: providing services to taxonomists for standard genome sequencing and annotation.</title>
        <authorList>
            <consortium name="The Broad Institute Genomics Platform"/>
            <consortium name="The Broad Institute Genome Sequencing Center for Infectious Disease"/>
            <person name="Wu L."/>
            <person name="Ma J."/>
        </authorList>
    </citation>
    <scope>NUCLEOTIDE SEQUENCE [LARGE SCALE GENOMIC DNA]</scope>
    <source>
        <strain evidence="3">CECT 7649</strain>
    </source>
</reference>
<keyword evidence="3" id="KW-1185">Reference proteome</keyword>
<dbReference type="Proteomes" id="UP001596496">
    <property type="component" value="Unassembled WGS sequence"/>
</dbReference>
<accession>A0ABW2NZF5</accession>
<dbReference type="EMBL" id="JBHTCG010000006">
    <property type="protein sequence ID" value="MFC7382772.1"/>
    <property type="molecule type" value="Genomic_DNA"/>
</dbReference>
<dbReference type="RefSeq" id="WP_354843696.1">
    <property type="nucleotide sequence ID" value="NZ_JBHTCG010000006.1"/>
</dbReference>
<comment type="caution">
    <text evidence="2">The sequence shown here is derived from an EMBL/GenBank/DDBJ whole genome shotgun (WGS) entry which is preliminary data.</text>
</comment>
<dbReference type="InterPro" id="IPR007278">
    <property type="entry name" value="DUF397"/>
</dbReference>